<organism evidence="7 8">
    <name type="scientific">Cinchona calisaya</name>
    <dbReference type="NCBI Taxonomy" id="153742"/>
    <lineage>
        <taxon>Eukaryota</taxon>
        <taxon>Viridiplantae</taxon>
        <taxon>Streptophyta</taxon>
        <taxon>Embryophyta</taxon>
        <taxon>Tracheophyta</taxon>
        <taxon>Spermatophyta</taxon>
        <taxon>Magnoliopsida</taxon>
        <taxon>eudicotyledons</taxon>
        <taxon>Gunneridae</taxon>
        <taxon>Pentapetalae</taxon>
        <taxon>asterids</taxon>
        <taxon>lamiids</taxon>
        <taxon>Gentianales</taxon>
        <taxon>Rubiaceae</taxon>
        <taxon>Cinchonoideae</taxon>
        <taxon>Cinchoneae</taxon>
        <taxon>Cinchona</taxon>
    </lineage>
</organism>
<feature type="region of interest" description="Disordered" evidence="6">
    <location>
        <begin position="1"/>
        <end position="57"/>
    </location>
</feature>
<dbReference type="InterPro" id="IPR052035">
    <property type="entry name" value="ZnF_BED_domain_contain"/>
</dbReference>
<evidence type="ECO:0000256" key="1">
    <source>
        <dbReference type="ARBA" id="ARBA00004123"/>
    </source>
</evidence>
<evidence type="ECO:0000313" key="7">
    <source>
        <dbReference type="EMBL" id="KAL3537143.1"/>
    </source>
</evidence>
<dbReference type="GO" id="GO:0005634">
    <property type="term" value="C:nucleus"/>
    <property type="evidence" value="ECO:0007669"/>
    <property type="project" value="UniProtKB-SubCell"/>
</dbReference>
<evidence type="ECO:0000256" key="3">
    <source>
        <dbReference type="ARBA" id="ARBA00022771"/>
    </source>
</evidence>
<dbReference type="Proteomes" id="UP001630127">
    <property type="component" value="Unassembled WGS sequence"/>
</dbReference>
<comment type="caution">
    <text evidence="7">The sequence shown here is derived from an EMBL/GenBank/DDBJ whole genome shotgun (WGS) entry which is preliminary data.</text>
</comment>
<dbReference type="GO" id="GO:0008270">
    <property type="term" value="F:zinc ion binding"/>
    <property type="evidence" value="ECO:0007669"/>
    <property type="project" value="UniProtKB-KW"/>
</dbReference>
<name>A0ABD3B0Z2_9GENT</name>
<comment type="subcellular location">
    <subcellularLocation>
        <location evidence="1">Nucleus</location>
    </subcellularLocation>
</comment>
<proteinExistence type="predicted"/>
<keyword evidence="2" id="KW-0479">Metal-binding</keyword>
<accession>A0ABD3B0Z2</accession>
<evidence type="ECO:0000256" key="5">
    <source>
        <dbReference type="ARBA" id="ARBA00023242"/>
    </source>
</evidence>
<dbReference type="InterPro" id="IPR012337">
    <property type="entry name" value="RNaseH-like_sf"/>
</dbReference>
<keyword evidence="5" id="KW-0539">Nucleus</keyword>
<evidence type="ECO:0000256" key="4">
    <source>
        <dbReference type="ARBA" id="ARBA00022833"/>
    </source>
</evidence>
<dbReference type="PANTHER" id="PTHR46481">
    <property type="entry name" value="ZINC FINGER BED DOMAIN-CONTAINING PROTEIN 4"/>
    <property type="match status" value="1"/>
</dbReference>
<protein>
    <recommendedName>
        <fullName evidence="9">Zinc finger BED domain-containing protein RICESLEEPER 2-like</fullName>
    </recommendedName>
</protein>
<evidence type="ECO:0000256" key="2">
    <source>
        <dbReference type="ARBA" id="ARBA00022723"/>
    </source>
</evidence>
<keyword evidence="4" id="KW-0862">Zinc</keyword>
<dbReference type="EMBL" id="JBJUIK010000001">
    <property type="protein sequence ID" value="KAL3537143.1"/>
    <property type="molecule type" value="Genomic_DNA"/>
</dbReference>
<feature type="compositionally biased region" description="Basic and acidic residues" evidence="6">
    <location>
        <begin position="23"/>
        <end position="40"/>
    </location>
</feature>
<feature type="compositionally biased region" description="Polar residues" evidence="6">
    <location>
        <begin position="1"/>
        <end position="13"/>
    </location>
</feature>
<sequence>MGNSEMSYANNENVVVIITDVDPPEHDNPPEQEPGSERDKGGKRKREVKSSKGGTTHLFRHINGTCLAYKRATNQETTRGQTLLSFPKNASNQASSYVWKFDQERSRMDLTEPIINRELPFNFVEDKSFQKYVLGVNPKVHFVTRNTMRSDCMKIYEVEKNKLKEIFSNSNPRVCLTTDGWTSKRDLPFMALTAHFIDQQWRLQKKIINFVMVPVKATGENLTDIIINCLLEWNLDKICTVTMDNYSANDAVAKRLQERYSSRGLMLLNGRSVQVRCWGHILNLIVHEGLDEIKVCIQRVRNAVKYVKASPKRKLEFI</sequence>
<dbReference type="PANTHER" id="PTHR46481:SF10">
    <property type="entry name" value="ZINC FINGER BED DOMAIN-CONTAINING PROTEIN 39"/>
    <property type="match status" value="1"/>
</dbReference>
<evidence type="ECO:0000313" key="8">
    <source>
        <dbReference type="Proteomes" id="UP001630127"/>
    </source>
</evidence>
<dbReference type="SUPFAM" id="SSF53098">
    <property type="entry name" value="Ribonuclease H-like"/>
    <property type="match status" value="1"/>
</dbReference>
<reference evidence="7 8" key="1">
    <citation type="submission" date="2024-11" db="EMBL/GenBank/DDBJ databases">
        <title>A near-complete genome assembly of Cinchona calisaya.</title>
        <authorList>
            <person name="Lian D.C."/>
            <person name="Zhao X.W."/>
            <person name="Wei L."/>
        </authorList>
    </citation>
    <scope>NUCLEOTIDE SEQUENCE [LARGE SCALE GENOMIC DNA]</scope>
    <source>
        <tissue evidence="7">Nenye</tissue>
    </source>
</reference>
<dbReference type="AlphaFoldDB" id="A0ABD3B0Z2"/>
<keyword evidence="3" id="KW-0863">Zinc-finger</keyword>
<evidence type="ECO:0008006" key="9">
    <source>
        <dbReference type="Google" id="ProtNLM"/>
    </source>
</evidence>
<evidence type="ECO:0000256" key="6">
    <source>
        <dbReference type="SAM" id="MobiDB-lite"/>
    </source>
</evidence>
<keyword evidence="8" id="KW-1185">Reference proteome</keyword>
<gene>
    <name evidence="7" type="ORF">ACH5RR_000509</name>
</gene>